<feature type="region of interest" description="Disordered" evidence="1">
    <location>
        <begin position="1"/>
        <end position="30"/>
    </location>
</feature>
<name>A0A6G8FM79_9MICO</name>
<accession>A0A6G8FM79</accession>
<feature type="compositionally biased region" description="Basic and acidic residues" evidence="1">
    <location>
        <begin position="15"/>
        <end position="30"/>
    </location>
</feature>
<dbReference type="Proteomes" id="UP000501387">
    <property type="component" value="Chromosome"/>
</dbReference>
<keyword evidence="2" id="KW-0472">Membrane</keyword>
<feature type="transmembrane region" description="Helical" evidence="2">
    <location>
        <begin position="40"/>
        <end position="61"/>
    </location>
</feature>
<proteinExistence type="predicted"/>
<dbReference type="RefSeq" id="WP_166325391.1">
    <property type="nucleotide sequence ID" value="NZ_CP049934.1"/>
</dbReference>
<dbReference type="KEGG" id="lins:G7067_13470"/>
<keyword evidence="2" id="KW-1133">Transmembrane helix</keyword>
<dbReference type="Pfam" id="PF14030">
    <property type="entry name" value="DUF4245"/>
    <property type="match status" value="1"/>
</dbReference>
<keyword evidence="4" id="KW-1185">Reference proteome</keyword>
<evidence type="ECO:0000256" key="1">
    <source>
        <dbReference type="SAM" id="MobiDB-lite"/>
    </source>
</evidence>
<sequence>MAKKPKPPAIVAELGRPETKAETAARKATDSRNYRQRKTVNNLIFSLIVTLGVVLVIFLAVPRGVGGFEEQALDVSKIAAESSPGAGRPLVAPEVPEGWKAKQAVLRESDGIVYWQINYTTADEAFASVVQAFSPDGSSIDEAWVSKRLEQQSPTGTEQLGGTTWIVYDHQDRKPDKANLRFGLQGLVGDNTLLVYGTDTPGTLRVLATQVVDSLESATGTSNSNTLKEAS</sequence>
<dbReference type="InterPro" id="IPR025339">
    <property type="entry name" value="DUF4245"/>
</dbReference>
<dbReference type="EMBL" id="CP049934">
    <property type="protein sequence ID" value="QIM17192.1"/>
    <property type="molecule type" value="Genomic_DNA"/>
</dbReference>
<dbReference type="AlphaFoldDB" id="A0A6G8FM79"/>
<evidence type="ECO:0000313" key="3">
    <source>
        <dbReference type="EMBL" id="QIM17192.1"/>
    </source>
</evidence>
<organism evidence="3 4">
    <name type="scientific">Leucobacter insecticola</name>
    <dbReference type="NCBI Taxonomy" id="2714934"/>
    <lineage>
        <taxon>Bacteria</taxon>
        <taxon>Bacillati</taxon>
        <taxon>Actinomycetota</taxon>
        <taxon>Actinomycetes</taxon>
        <taxon>Micrococcales</taxon>
        <taxon>Microbacteriaceae</taxon>
        <taxon>Leucobacter</taxon>
    </lineage>
</organism>
<evidence type="ECO:0000256" key="2">
    <source>
        <dbReference type="SAM" id="Phobius"/>
    </source>
</evidence>
<reference evidence="3 4" key="1">
    <citation type="submission" date="2020-03" db="EMBL/GenBank/DDBJ databases">
        <title>Leucobacter sp. nov., isolated from beetles.</title>
        <authorList>
            <person name="Hyun D.-W."/>
            <person name="Bae J.-W."/>
        </authorList>
    </citation>
    <scope>NUCLEOTIDE SEQUENCE [LARGE SCALE GENOMIC DNA]</scope>
    <source>
        <strain evidence="3 4">HDW9B</strain>
    </source>
</reference>
<protein>
    <submittedName>
        <fullName evidence="3">DUF4245 domain-containing protein</fullName>
    </submittedName>
</protein>
<keyword evidence="2" id="KW-0812">Transmembrane</keyword>
<evidence type="ECO:0000313" key="4">
    <source>
        <dbReference type="Proteomes" id="UP000501387"/>
    </source>
</evidence>
<gene>
    <name evidence="3" type="ORF">G7067_13470</name>
</gene>